<evidence type="ECO:0000313" key="2">
    <source>
        <dbReference type="Proteomes" id="UP000202485"/>
    </source>
</evidence>
<dbReference type="EMBL" id="FXYG01000003">
    <property type="protein sequence ID" value="SMX43913.1"/>
    <property type="molecule type" value="Genomic_DNA"/>
</dbReference>
<dbReference type="Pfam" id="PF05930">
    <property type="entry name" value="Phage_AlpA"/>
    <property type="match status" value="1"/>
</dbReference>
<dbReference type="AlphaFoldDB" id="A0A238KME2"/>
<protein>
    <submittedName>
        <fullName evidence="1">Prophage CP4-57 regulatory protein (AlpA)</fullName>
    </submittedName>
</protein>
<reference evidence="2" key="1">
    <citation type="submission" date="2017-05" db="EMBL/GenBank/DDBJ databases">
        <authorList>
            <person name="Rodrigo-Torres L."/>
            <person name="Arahal R. D."/>
            <person name="Lucena T."/>
        </authorList>
    </citation>
    <scope>NUCLEOTIDE SEQUENCE [LARGE SCALE GENOMIC DNA]</scope>
    <source>
        <strain evidence="2">CECT 8715</strain>
    </source>
</reference>
<name>A0A238KME2_9RHOB</name>
<organism evidence="1 2">
    <name type="scientific">Ruegeria arenilitoris</name>
    <dbReference type="NCBI Taxonomy" id="1173585"/>
    <lineage>
        <taxon>Bacteria</taxon>
        <taxon>Pseudomonadati</taxon>
        <taxon>Pseudomonadota</taxon>
        <taxon>Alphaproteobacteria</taxon>
        <taxon>Rhodobacterales</taxon>
        <taxon>Roseobacteraceae</taxon>
        <taxon>Ruegeria</taxon>
    </lineage>
</organism>
<dbReference type="Gene3D" id="1.10.238.160">
    <property type="match status" value="1"/>
</dbReference>
<proteinExistence type="predicted"/>
<dbReference type="RefSeq" id="WP_093963843.1">
    <property type="nucleotide sequence ID" value="NZ_FXYG01000003.1"/>
</dbReference>
<keyword evidence="2" id="KW-1185">Reference proteome</keyword>
<accession>A0A238KME2</accession>
<dbReference type="OrthoDB" id="9801242at2"/>
<sequence length="56" mass="6388">MRYLTFRDLQEKLGGRGRTTIYRDVELGRLPKPVKIGSRLYWAEAEIDAAIAAHGQ</sequence>
<dbReference type="Proteomes" id="UP000202485">
    <property type="component" value="Unassembled WGS sequence"/>
</dbReference>
<evidence type="ECO:0000313" key="1">
    <source>
        <dbReference type="EMBL" id="SMX43913.1"/>
    </source>
</evidence>
<gene>
    <name evidence="1" type="ORF">RUA8715_02303</name>
</gene>
<dbReference type="InterPro" id="IPR010260">
    <property type="entry name" value="AlpA"/>
</dbReference>